<evidence type="ECO:0000313" key="1">
    <source>
        <dbReference type="EMBL" id="EKC43159.1"/>
    </source>
</evidence>
<gene>
    <name evidence="1" type="ORF">CGI_10021174</name>
</gene>
<name>K1RHB5_MAGGI</name>
<dbReference type="HOGENOM" id="CLU_916023_0_0_1"/>
<protein>
    <submittedName>
        <fullName evidence="1">Uncharacterized protein</fullName>
    </submittedName>
</protein>
<accession>K1RHB5</accession>
<proteinExistence type="predicted"/>
<dbReference type="AlphaFoldDB" id="K1RHB5"/>
<reference evidence="1" key="1">
    <citation type="journal article" date="2012" name="Nature">
        <title>The oyster genome reveals stress adaptation and complexity of shell formation.</title>
        <authorList>
            <person name="Zhang G."/>
            <person name="Fang X."/>
            <person name="Guo X."/>
            <person name="Li L."/>
            <person name="Luo R."/>
            <person name="Xu F."/>
            <person name="Yang P."/>
            <person name="Zhang L."/>
            <person name="Wang X."/>
            <person name="Qi H."/>
            <person name="Xiong Z."/>
            <person name="Que H."/>
            <person name="Xie Y."/>
            <person name="Holland P.W."/>
            <person name="Paps J."/>
            <person name="Zhu Y."/>
            <person name="Wu F."/>
            <person name="Chen Y."/>
            <person name="Wang J."/>
            <person name="Peng C."/>
            <person name="Meng J."/>
            <person name="Yang L."/>
            <person name="Liu J."/>
            <person name="Wen B."/>
            <person name="Zhang N."/>
            <person name="Huang Z."/>
            <person name="Zhu Q."/>
            <person name="Feng Y."/>
            <person name="Mount A."/>
            <person name="Hedgecock D."/>
            <person name="Xu Z."/>
            <person name="Liu Y."/>
            <person name="Domazet-Loso T."/>
            <person name="Du Y."/>
            <person name="Sun X."/>
            <person name="Zhang S."/>
            <person name="Liu B."/>
            <person name="Cheng P."/>
            <person name="Jiang X."/>
            <person name="Li J."/>
            <person name="Fan D."/>
            <person name="Wang W."/>
            <person name="Fu W."/>
            <person name="Wang T."/>
            <person name="Wang B."/>
            <person name="Zhang J."/>
            <person name="Peng Z."/>
            <person name="Li Y."/>
            <person name="Li N."/>
            <person name="Wang J."/>
            <person name="Chen M."/>
            <person name="He Y."/>
            <person name="Tan F."/>
            <person name="Song X."/>
            <person name="Zheng Q."/>
            <person name="Huang R."/>
            <person name="Yang H."/>
            <person name="Du X."/>
            <person name="Chen L."/>
            <person name="Yang M."/>
            <person name="Gaffney P.M."/>
            <person name="Wang S."/>
            <person name="Luo L."/>
            <person name="She Z."/>
            <person name="Ming Y."/>
            <person name="Huang W."/>
            <person name="Zhang S."/>
            <person name="Huang B."/>
            <person name="Zhang Y."/>
            <person name="Qu T."/>
            <person name="Ni P."/>
            <person name="Miao G."/>
            <person name="Wang J."/>
            <person name="Wang Q."/>
            <person name="Steinberg C.E."/>
            <person name="Wang H."/>
            <person name="Li N."/>
            <person name="Qian L."/>
            <person name="Zhang G."/>
            <person name="Li Y."/>
            <person name="Yang H."/>
            <person name="Liu X."/>
            <person name="Wang J."/>
            <person name="Yin Y."/>
            <person name="Wang J."/>
        </authorList>
    </citation>
    <scope>NUCLEOTIDE SEQUENCE [LARGE SCALE GENOMIC DNA]</scope>
    <source>
        <strain evidence="1">05x7-T-G4-1.051#20</strain>
    </source>
</reference>
<organism evidence="1">
    <name type="scientific">Magallana gigas</name>
    <name type="common">Pacific oyster</name>
    <name type="synonym">Crassostrea gigas</name>
    <dbReference type="NCBI Taxonomy" id="29159"/>
    <lineage>
        <taxon>Eukaryota</taxon>
        <taxon>Metazoa</taxon>
        <taxon>Spiralia</taxon>
        <taxon>Lophotrochozoa</taxon>
        <taxon>Mollusca</taxon>
        <taxon>Bivalvia</taxon>
        <taxon>Autobranchia</taxon>
        <taxon>Pteriomorphia</taxon>
        <taxon>Ostreida</taxon>
        <taxon>Ostreoidea</taxon>
        <taxon>Ostreidae</taxon>
        <taxon>Magallana</taxon>
    </lineage>
</organism>
<sequence length="304" mass="32180">MLYHLSTNTSIYRAGLSEVGDFFSILDNGDQALLLKQRRTRSSIFFDYNTTGNIARSLSNDCMSRYDSHPGAPGDTQSKRSAPSAAPGSLENRAVIQEAIYASLRRPATDQSEHVIMSPCGSDTGPCHRAPVSSRRPGLAIPVNHRILNMKVDQVLLTLCVISTLTHLASAALPLLAYAAPALFGFGMLGGFGDKFGGLFGNKRKEPTYSPMFGGSFGGINAQDMSMMFMSGFPPNGGMQGGMMGGMGGGMPGNRQSMGGLGRGGGMPGMGGSLGQQSLGLGGSGFGKRRRRRSIRYNSIKPYC</sequence>
<dbReference type="InParanoid" id="K1RHB5"/>
<dbReference type="EMBL" id="JH817943">
    <property type="protein sequence ID" value="EKC43159.1"/>
    <property type="molecule type" value="Genomic_DNA"/>
</dbReference>